<dbReference type="GO" id="GO:0046872">
    <property type="term" value="F:metal ion binding"/>
    <property type="evidence" value="ECO:0007669"/>
    <property type="project" value="UniProtKB-KW"/>
</dbReference>
<dbReference type="Pfam" id="PF03454">
    <property type="entry name" value="MoeA_C"/>
    <property type="match status" value="1"/>
</dbReference>
<dbReference type="GO" id="GO:0006777">
    <property type="term" value="P:Mo-molybdopterin cofactor biosynthetic process"/>
    <property type="evidence" value="ECO:0007669"/>
    <property type="project" value="UniProtKB-KW"/>
</dbReference>
<dbReference type="PROSITE" id="PS01079">
    <property type="entry name" value="MOCF_BIOSYNTHESIS_2"/>
    <property type="match status" value="1"/>
</dbReference>
<dbReference type="InterPro" id="IPR038987">
    <property type="entry name" value="MoeA-like"/>
</dbReference>
<dbReference type="NCBIfam" id="NF045515">
    <property type="entry name" value="Glp_gephyrin"/>
    <property type="match status" value="1"/>
</dbReference>
<evidence type="ECO:0000256" key="1">
    <source>
        <dbReference type="ARBA" id="ARBA00001946"/>
    </source>
</evidence>
<evidence type="ECO:0000256" key="8">
    <source>
        <dbReference type="ARBA" id="ARBA00023150"/>
    </source>
</evidence>
<keyword evidence="4" id="KW-0500">Molybdenum</keyword>
<accession>A0A0F9HUY9</accession>
<dbReference type="FunFam" id="3.40.980.10:FF:000004">
    <property type="entry name" value="Molybdopterin molybdenumtransferase"/>
    <property type="match status" value="1"/>
</dbReference>
<dbReference type="FunFam" id="2.170.190.11:FF:000001">
    <property type="entry name" value="Molybdopterin molybdenumtransferase"/>
    <property type="match status" value="1"/>
</dbReference>
<dbReference type="Pfam" id="PF03453">
    <property type="entry name" value="MoeA_N"/>
    <property type="match status" value="1"/>
</dbReference>
<sequence>MISVDEAVQIVLKKAKRLPPKKIRLESAQGLCLAEDIKSDSDMPPFNRSAMDGYAVFAKDTVNPPVDLVVIENIRTGYKPKKKIGRGKAAKIMTGSVVPKGADAVIKVEETISLDGGTRVRILNKTERGSHIAKKGEDMRAGKMLLRKGTKIRPQEVGILAAVGADTIKVFSVPSIGIISTGDELVEISRKPKPWQIRNTNSYSLAAQARQLVEDVEILGMANDDKDEIRNLVKKGLKKDILILSGGVSMGEYDFVGDVLKDFGVRIFFEKVALRPGKPTVFGKKDDKLIFGLPGNPVSTLVTFELFVRPCIKKMMGFPFYENPVLYAELEKEVTVRKKRREYRPAFLRQAGCKWKVSPVEWHGSGDLFSTTKANCLLIIKESIGRLNIGKSVEVIKF</sequence>
<evidence type="ECO:0000256" key="4">
    <source>
        <dbReference type="ARBA" id="ARBA00022505"/>
    </source>
</evidence>
<comment type="catalytic activity">
    <reaction evidence="9">
        <text>adenylyl-molybdopterin + molybdate = Mo-molybdopterin + AMP + H(+)</text>
        <dbReference type="Rhea" id="RHEA:35047"/>
        <dbReference type="ChEBI" id="CHEBI:15378"/>
        <dbReference type="ChEBI" id="CHEBI:36264"/>
        <dbReference type="ChEBI" id="CHEBI:62727"/>
        <dbReference type="ChEBI" id="CHEBI:71302"/>
        <dbReference type="ChEBI" id="CHEBI:456215"/>
        <dbReference type="EC" id="2.10.1.1"/>
    </reaction>
</comment>
<dbReference type="InterPro" id="IPR005110">
    <property type="entry name" value="MoeA_linker/N"/>
</dbReference>
<dbReference type="AlphaFoldDB" id="A0A0F9HUY9"/>
<evidence type="ECO:0000256" key="9">
    <source>
        <dbReference type="ARBA" id="ARBA00047317"/>
    </source>
</evidence>
<dbReference type="PANTHER" id="PTHR10192">
    <property type="entry name" value="MOLYBDOPTERIN BIOSYNTHESIS PROTEIN"/>
    <property type="match status" value="1"/>
</dbReference>
<proteinExistence type="predicted"/>
<dbReference type="Gene3D" id="3.40.980.10">
    <property type="entry name" value="MoaB/Mog-like domain"/>
    <property type="match status" value="1"/>
</dbReference>
<dbReference type="InterPro" id="IPR008284">
    <property type="entry name" value="MoCF_biosynth_CS"/>
</dbReference>
<keyword evidence="6" id="KW-0479">Metal-binding</keyword>
<dbReference type="InterPro" id="IPR036425">
    <property type="entry name" value="MoaB/Mog-like_dom_sf"/>
</dbReference>
<evidence type="ECO:0000256" key="6">
    <source>
        <dbReference type="ARBA" id="ARBA00022723"/>
    </source>
</evidence>
<comment type="pathway">
    <text evidence="2">Cofactor biosynthesis; molybdopterin biosynthesis.</text>
</comment>
<dbReference type="GO" id="GO:0061599">
    <property type="term" value="F:molybdopterin molybdotransferase activity"/>
    <property type="evidence" value="ECO:0007669"/>
    <property type="project" value="UniProtKB-EC"/>
</dbReference>
<dbReference type="Pfam" id="PF00994">
    <property type="entry name" value="MoCF_biosynth"/>
    <property type="match status" value="1"/>
</dbReference>
<dbReference type="EMBL" id="LAZR01014040">
    <property type="protein sequence ID" value="KKM19216.1"/>
    <property type="molecule type" value="Genomic_DNA"/>
</dbReference>
<evidence type="ECO:0000256" key="7">
    <source>
        <dbReference type="ARBA" id="ARBA00022842"/>
    </source>
</evidence>
<dbReference type="SUPFAM" id="SSF63867">
    <property type="entry name" value="MoeA C-terminal domain-like"/>
    <property type="match status" value="1"/>
</dbReference>
<evidence type="ECO:0000259" key="10">
    <source>
        <dbReference type="SMART" id="SM00852"/>
    </source>
</evidence>
<dbReference type="EC" id="2.10.1.1" evidence="3"/>
<feature type="domain" description="MoaB/Mog" evidence="10">
    <location>
        <begin position="177"/>
        <end position="314"/>
    </location>
</feature>
<reference evidence="11" key="1">
    <citation type="journal article" date="2015" name="Nature">
        <title>Complex archaea that bridge the gap between prokaryotes and eukaryotes.</title>
        <authorList>
            <person name="Spang A."/>
            <person name="Saw J.H."/>
            <person name="Jorgensen S.L."/>
            <person name="Zaremba-Niedzwiedzka K."/>
            <person name="Martijn J."/>
            <person name="Lind A.E."/>
            <person name="van Eijk R."/>
            <person name="Schleper C."/>
            <person name="Guy L."/>
            <person name="Ettema T.J."/>
        </authorList>
    </citation>
    <scope>NUCLEOTIDE SEQUENCE</scope>
</reference>
<dbReference type="UniPathway" id="UPA00344"/>
<dbReference type="Gene3D" id="3.90.105.10">
    <property type="entry name" value="Molybdopterin biosynthesis moea protein, domain 2"/>
    <property type="match status" value="1"/>
</dbReference>
<comment type="cofactor">
    <cofactor evidence="1">
        <name>Mg(2+)</name>
        <dbReference type="ChEBI" id="CHEBI:18420"/>
    </cofactor>
</comment>
<evidence type="ECO:0000256" key="3">
    <source>
        <dbReference type="ARBA" id="ARBA00013269"/>
    </source>
</evidence>
<dbReference type="InterPro" id="IPR001453">
    <property type="entry name" value="MoaB/Mog_dom"/>
</dbReference>
<evidence type="ECO:0000313" key="11">
    <source>
        <dbReference type="EMBL" id="KKM19216.1"/>
    </source>
</evidence>
<dbReference type="PANTHER" id="PTHR10192:SF5">
    <property type="entry name" value="GEPHYRIN"/>
    <property type="match status" value="1"/>
</dbReference>
<keyword evidence="8" id="KW-0501">Molybdenum cofactor biosynthesis</keyword>
<dbReference type="NCBIfam" id="TIGR00177">
    <property type="entry name" value="molyb_syn"/>
    <property type="match status" value="1"/>
</dbReference>
<comment type="caution">
    <text evidence="11">The sequence shown here is derived from an EMBL/GenBank/DDBJ whole genome shotgun (WGS) entry which is preliminary data.</text>
</comment>
<dbReference type="CDD" id="cd00887">
    <property type="entry name" value="MoeA"/>
    <property type="match status" value="1"/>
</dbReference>
<evidence type="ECO:0000256" key="2">
    <source>
        <dbReference type="ARBA" id="ARBA00005046"/>
    </source>
</evidence>
<dbReference type="InterPro" id="IPR036688">
    <property type="entry name" value="MoeA_C_domain_IV_sf"/>
</dbReference>
<dbReference type="InterPro" id="IPR036135">
    <property type="entry name" value="MoeA_linker/N_sf"/>
</dbReference>
<gene>
    <name evidence="11" type="ORF">LCGC14_1657870</name>
</gene>
<dbReference type="Gene3D" id="2.170.190.11">
    <property type="entry name" value="Molybdopterin biosynthesis moea protein, domain 3"/>
    <property type="match status" value="1"/>
</dbReference>
<keyword evidence="5" id="KW-0808">Transferase</keyword>
<dbReference type="SUPFAM" id="SSF63882">
    <property type="entry name" value="MoeA N-terminal region -like"/>
    <property type="match status" value="1"/>
</dbReference>
<name>A0A0F9HUY9_9ZZZZ</name>
<organism evidence="11">
    <name type="scientific">marine sediment metagenome</name>
    <dbReference type="NCBI Taxonomy" id="412755"/>
    <lineage>
        <taxon>unclassified sequences</taxon>
        <taxon>metagenomes</taxon>
        <taxon>ecological metagenomes</taxon>
    </lineage>
</organism>
<protein>
    <recommendedName>
        <fullName evidence="3">molybdopterin molybdotransferase</fullName>
        <ecNumber evidence="3">2.10.1.1</ecNumber>
    </recommendedName>
</protein>
<keyword evidence="7" id="KW-0460">Magnesium</keyword>
<dbReference type="SMART" id="SM00852">
    <property type="entry name" value="MoCF_biosynth"/>
    <property type="match status" value="1"/>
</dbReference>
<dbReference type="Gene3D" id="2.40.340.10">
    <property type="entry name" value="MoeA, C-terminal, domain IV"/>
    <property type="match status" value="1"/>
</dbReference>
<dbReference type="SUPFAM" id="SSF53218">
    <property type="entry name" value="Molybdenum cofactor biosynthesis proteins"/>
    <property type="match status" value="1"/>
</dbReference>
<dbReference type="InterPro" id="IPR005111">
    <property type="entry name" value="MoeA_C_domain_IV"/>
</dbReference>
<dbReference type="GO" id="GO:0005829">
    <property type="term" value="C:cytosol"/>
    <property type="evidence" value="ECO:0007669"/>
    <property type="project" value="TreeGrafter"/>
</dbReference>
<evidence type="ECO:0000256" key="5">
    <source>
        <dbReference type="ARBA" id="ARBA00022679"/>
    </source>
</evidence>